<proteinExistence type="predicted"/>
<organism evidence="2 3">
    <name type="scientific">Durusdinium trenchii</name>
    <dbReference type="NCBI Taxonomy" id="1381693"/>
    <lineage>
        <taxon>Eukaryota</taxon>
        <taxon>Sar</taxon>
        <taxon>Alveolata</taxon>
        <taxon>Dinophyceae</taxon>
        <taxon>Suessiales</taxon>
        <taxon>Symbiodiniaceae</taxon>
        <taxon>Durusdinium</taxon>
    </lineage>
</organism>
<gene>
    <name evidence="2" type="ORF">CCMP2556_LOCUS52061</name>
</gene>
<evidence type="ECO:0000313" key="3">
    <source>
        <dbReference type="Proteomes" id="UP001642484"/>
    </source>
</evidence>
<keyword evidence="1" id="KW-0472">Membrane</keyword>
<reference evidence="2 3" key="1">
    <citation type="submission" date="2024-02" db="EMBL/GenBank/DDBJ databases">
        <authorList>
            <person name="Chen Y."/>
            <person name="Shah S."/>
            <person name="Dougan E. K."/>
            <person name="Thang M."/>
            <person name="Chan C."/>
        </authorList>
    </citation>
    <scope>NUCLEOTIDE SEQUENCE [LARGE SCALE GENOMIC DNA]</scope>
</reference>
<keyword evidence="3" id="KW-1185">Reference proteome</keyword>
<keyword evidence="1" id="KW-0812">Transmembrane</keyword>
<sequence>MIHEGSHCQRRVPKRYTLLALGLAMGCGQLTLGFLLRALNPRSRPNDLAVPRACGRFSGPDDKWQAALDLDLFHAVLDGERDTVKELLVLKAVALWAYAPRNLHAVPQNLIFSRNAAREQHS</sequence>
<feature type="transmembrane region" description="Helical" evidence="1">
    <location>
        <begin position="16"/>
        <end position="36"/>
    </location>
</feature>
<dbReference type="Proteomes" id="UP001642484">
    <property type="component" value="Unassembled WGS sequence"/>
</dbReference>
<dbReference type="EMBL" id="CAXAMN010027694">
    <property type="protein sequence ID" value="CAK9112260.1"/>
    <property type="molecule type" value="Genomic_DNA"/>
</dbReference>
<evidence type="ECO:0000313" key="2">
    <source>
        <dbReference type="EMBL" id="CAK9112260.1"/>
    </source>
</evidence>
<name>A0ABP0SJ73_9DINO</name>
<keyword evidence="1" id="KW-1133">Transmembrane helix</keyword>
<evidence type="ECO:0000256" key="1">
    <source>
        <dbReference type="SAM" id="Phobius"/>
    </source>
</evidence>
<comment type="caution">
    <text evidence="2">The sequence shown here is derived from an EMBL/GenBank/DDBJ whole genome shotgun (WGS) entry which is preliminary data.</text>
</comment>
<protein>
    <submittedName>
        <fullName evidence="2">Uncharacterized protein</fullName>
    </submittedName>
</protein>
<accession>A0ABP0SJ73</accession>